<comment type="caution">
    <text evidence="1">The sequence shown here is derived from an EMBL/GenBank/DDBJ whole genome shotgun (WGS) entry which is preliminary data.</text>
</comment>
<evidence type="ECO:0000313" key="1">
    <source>
        <dbReference type="EMBL" id="CAK7351789.1"/>
    </source>
</evidence>
<dbReference type="AlphaFoldDB" id="A0AAV1SJQ7"/>
<accession>A0AAV1SJQ7</accession>
<dbReference type="EMBL" id="CAWUPB010001189">
    <property type="protein sequence ID" value="CAK7351789.1"/>
    <property type="molecule type" value="Genomic_DNA"/>
</dbReference>
<dbReference type="Proteomes" id="UP001314170">
    <property type="component" value="Unassembled WGS sequence"/>
</dbReference>
<name>A0AAV1SJQ7_9ROSI</name>
<protein>
    <submittedName>
        <fullName evidence="1">Uncharacterized protein</fullName>
    </submittedName>
</protein>
<proteinExistence type="predicted"/>
<sequence length="124" mass="13693">MIRDIIVGSLFVLVRRDAVVRFLAPLYGVGTTVLPPYSQAKADPLRHTPVVFNFSKSISLLTIKYHSTLNTQGVGSSSSLKGITMNGDPSKPPCELWHYTNPLTPSWSVVKWPLSKGNYPATHR</sequence>
<keyword evidence="2" id="KW-1185">Reference proteome</keyword>
<organism evidence="1 2">
    <name type="scientific">Dovyalis caffra</name>
    <dbReference type="NCBI Taxonomy" id="77055"/>
    <lineage>
        <taxon>Eukaryota</taxon>
        <taxon>Viridiplantae</taxon>
        <taxon>Streptophyta</taxon>
        <taxon>Embryophyta</taxon>
        <taxon>Tracheophyta</taxon>
        <taxon>Spermatophyta</taxon>
        <taxon>Magnoliopsida</taxon>
        <taxon>eudicotyledons</taxon>
        <taxon>Gunneridae</taxon>
        <taxon>Pentapetalae</taxon>
        <taxon>rosids</taxon>
        <taxon>fabids</taxon>
        <taxon>Malpighiales</taxon>
        <taxon>Salicaceae</taxon>
        <taxon>Flacourtieae</taxon>
        <taxon>Dovyalis</taxon>
    </lineage>
</organism>
<reference evidence="1 2" key="1">
    <citation type="submission" date="2024-01" db="EMBL/GenBank/DDBJ databases">
        <authorList>
            <person name="Waweru B."/>
        </authorList>
    </citation>
    <scope>NUCLEOTIDE SEQUENCE [LARGE SCALE GENOMIC DNA]</scope>
</reference>
<evidence type="ECO:0000313" key="2">
    <source>
        <dbReference type="Proteomes" id="UP001314170"/>
    </source>
</evidence>
<feature type="non-terminal residue" evidence="1">
    <location>
        <position position="124"/>
    </location>
</feature>
<gene>
    <name evidence="1" type="ORF">DCAF_LOCUS23998</name>
</gene>